<evidence type="ECO:0000256" key="2">
    <source>
        <dbReference type="RuleBase" id="RU362119"/>
    </source>
</evidence>
<dbReference type="eggNOG" id="COG0737">
    <property type="taxonomic scope" value="Bacteria"/>
</dbReference>
<dbReference type="PANTHER" id="PTHR11575:SF24">
    <property type="entry name" value="5'-NUCLEOTIDASE"/>
    <property type="match status" value="1"/>
</dbReference>
<sequence>MKSTFLKVVGVVMMLLSVLTLHNFANAADTNQDTTAEGQHKILHTNDMHGRLEQEDGRVIGMAKLKTIKEQENPDLTLDAADAFQGLPLSNESKGEEMAKVMNAVGYDAMTVGNHEFDFGFDQLKKLESMLDFPIVTANVYKDGKPAFKKSTIVEKNGKKYGIVGVTTPQTKTTTSPEGIKGVEFKDPESTVTEEIKRIQDDVDSIIVLSHMGVNPSTKKEWRGDYLTEQLSKNESLKRPITVIDGHSHTVIENGQQYGDSLLAQTGATLQNVGIISYDFKDGKMNNLKSRLIHEEDTKDVKPNEALAAQVEKASKEFDKKTSEVIIENNPVHFDHYNNEGPAQETNLGHAIADAMEQYGQTKFSQPSDFAITNAGGIREEIRTGEVTLKDIITVLPFGNRMAQIDLKGSDVKAAFEHSLGGPVETKDGKKKLAGSGGYLQVSDSIRVHYDLDKPDGERVTSIKVLNKETKKFEALDESRTYHIATNDFTARGGDGYEMFKKSDVEEGLSLEKVFADYLKDTDLSQYQKPEEDRVIYGEAESNEDTGDNTGEQEETNKHPGKHNGNGHGKPGNGEHPSDKAPGKQKHNPGEPGSHGKGHHKELPNAGSINGQAA</sequence>
<dbReference type="Proteomes" id="UP000009885">
    <property type="component" value="Unassembled WGS sequence"/>
</dbReference>
<feature type="region of interest" description="Disordered" evidence="3">
    <location>
        <begin position="539"/>
        <end position="614"/>
    </location>
</feature>
<organism evidence="6 7">
    <name type="scientific">Staphylococcus massiliensis S46</name>
    <dbReference type="NCBI Taxonomy" id="1229783"/>
    <lineage>
        <taxon>Bacteria</taxon>
        <taxon>Bacillati</taxon>
        <taxon>Bacillota</taxon>
        <taxon>Bacilli</taxon>
        <taxon>Bacillales</taxon>
        <taxon>Staphylococcaceae</taxon>
        <taxon>Staphylococcus</taxon>
    </lineage>
</organism>
<keyword evidence="2" id="KW-0547">Nucleotide-binding</keyword>
<dbReference type="Pfam" id="PF02872">
    <property type="entry name" value="5_nucleotid_C"/>
    <property type="match status" value="1"/>
</dbReference>
<evidence type="ECO:0000256" key="1">
    <source>
        <dbReference type="ARBA" id="ARBA00022729"/>
    </source>
</evidence>
<evidence type="ECO:0000313" key="7">
    <source>
        <dbReference type="Proteomes" id="UP000009885"/>
    </source>
</evidence>
<evidence type="ECO:0000259" key="4">
    <source>
        <dbReference type="Pfam" id="PF00149"/>
    </source>
</evidence>
<dbReference type="Gene3D" id="3.90.780.10">
    <property type="entry name" value="5'-Nucleotidase, C-terminal domain"/>
    <property type="match status" value="1"/>
</dbReference>
<dbReference type="EMBL" id="AMSQ01000007">
    <property type="protein sequence ID" value="EKU48141.1"/>
    <property type="molecule type" value="Genomic_DNA"/>
</dbReference>
<dbReference type="GO" id="GO:0046872">
    <property type="term" value="F:metal ion binding"/>
    <property type="evidence" value="ECO:0007669"/>
    <property type="project" value="InterPro"/>
</dbReference>
<dbReference type="OrthoDB" id="9775118at2"/>
<dbReference type="SUPFAM" id="SSF55816">
    <property type="entry name" value="5'-nucleotidase (syn. UDP-sugar hydrolase), C-terminal domain"/>
    <property type="match status" value="1"/>
</dbReference>
<dbReference type="InterPro" id="IPR029052">
    <property type="entry name" value="Metallo-depent_PP-like"/>
</dbReference>
<dbReference type="GO" id="GO:0000166">
    <property type="term" value="F:nucleotide binding"/>
    <property type="evidence" value="ECO:0007669"/>
    <property type="project" value="UniProtKB-KW"/>
</dbReference>
<dbReference type="GO" id="GO:0008768">
    <property type="term" value="F:UDP-sugar diphosphatase activity"/>
    <property type="evidence" value="ECO:0007669"/>
    <property type="project" value="TreeGrafter"/>
</dbReference>
<keyword evidence="1 2" id="KW-0732">Signal</keyword>
<comment type="caution">
    <text evidence="6">The sequence shown here is derived from an EMBL/GenBank/DDBJ whole genome shotgun (WGS) entry which is preliminary data.</text>
</comment>
<dbReference type="InterPro" id="IPR006179">
    <property type="entry name" value="5_nucleotidase/apyrase"/>
</dbReference>
<evidence type="ECO:0000313" key="6">
    <source>
        <dbReference type="EMBL" id="EKU48141.1"/>
    </source>
</evidence>
<comment type="similarity">
    <text evidence="2">Belongs to the 5'-nucleotidase family.</text>
</comment>
<dbReference type="GO" id="GO:0009166">
    <property type="term" value="P:nucleotide catabolic process"/>
    <property type="evidence" value="ECO:0007669"/>
    <property type="project" value="InterPro"/>
</dbReference>
<dbReference type="SUPFAM" id="SSF56300">
    <property type="entry name" value="Metallo-dependent phosphatases"/>
    <property type="match status" value="1"/>
</dbReference>
<dbReference type="GO" id="GO:0008253">
    <property type="term" value="F:5'-nucleotidase activity"/>
    <property type="evidence" value="ECO:0007669"/>
    <property type="project" value="TreeGrafter"/>
</dbReference>
<feature type="domain" description="Calcineurin-like phosphoesterase" evidence="4">
    <location>
        <begin position="41"/>
        <end position="250"/>
    </location>
</feature>
<name>K9AQ40_9STAP</name>
<accession>K9AQ40</accession>
<dbReference type="RefSeq" id="WP_009383238.1">
    <property type="nucleotide sequence ID" value="NZ_AMSQ01000007.1"/>
</dbReference>
<dbReference type="PANTHER" id="PTHR11575">
    <property type="entry name" value="5'-NUCLEOTIDASE-RELATED"/>
    <property type="match status" value="1"/>
</dbReference>
<dbReference type="InterPro" id="IPR006146">
    <property type="entry name" value="5'-Nucleotdase_CS"/>
</dbReference>
<dbReference type="GO" id="GO:0030288">
    <property type="term" value="C:outer membrane-bounded periplasmic space"/>
    <property type="evidence" value="ECO:0007669"/>
    <property type="project" value="TreeGrafter"/>
</dbReference>
<dbReference type="InterPro" id="IPR008334">
    <property type="entry name" value="5'-Nucleotdase_C"/>
</dbReference>
<evidence type="ECO:0000256" key="3">
    <source>
        <dbReference type="SAM" id="MobiDB-lite"/>
    </source>
</evidence>
<dbReference type="PROSITE" id="PS00786">
    <property type="entry name" value="5_NUCLEOTIDASE_2"/>
    <property type="match status" value="1"/>
</dbReference>
<dbReference type="STRING" id="1229783.C273_05527"/>
<dbReference type="PRINTS" id="PR01607">
    <property type="entry name" value="APYRASEFAMLY"/>
</dbReference>
<feature type="chain" id="PRO_5003924041" evidence="2">
    <location>
        <begin position="28"/>
        <end position="614"/>
    </location>
</feature>
<keyword evidence="7" id="KW-1185">Reference proteome</keyword>
<proteinExistence type="inferred from homology"/>
<feature type="signal peptide" evidence="2">
    <location>
        <begin position="1"/>
        <end position="27"/>
    </location>
</feature>
<keyword evidence="2" id="KW-0378">Hydrolase</keyword>
<protein>
    <submittedName>
        <fullName evidence="6">5'-nucleotidase</fullName>
    </submittedName>
</protein>
<evidence type="ECO:0000259" key="5">
    <source>
        <dbReference type="Pfam" id="PF02872"/>
    </source>
</evidence>
<feature type="domain" description="5'-Nucleotidase C-terminal" evidence="5">
    <location>
        <begin position="337"/>
        <end position="501"/>
    </location>
</feature>
<dbReference type="InterPro" id="IPR004843">
    <property type="entry name" value="Calcineurin-like_PHP"/>
</dbReference>
<dbReference type="AlphaFoldDB" id="K9AQ40"/>
<gene>
    <name evidence="6" type="ORF">C273_05527</name>
</gene>
<dbReference type="Pfam" id="PF00149">
    <property type="entry name" value="Metallophos"/>
    <property type="match status" value="1"/>
</dbReference>
<reference evidence="6 7" key="1">
    <citation type="journal article" date="2013" name="Genome Announc.">
        <title>Genome Sequence of Staphylococcus massiliensis Strain S46, Isolated from the Surface of Healthy Human Skin.</title>
        <authorList>
            <person name="Srivastav R."/>
            <person name="Singh A."/>
            <person name="Jangir P.K."/>
            <person name="Kumari C."/>
            <person name="Muduli S."/>
            <person name="Sharma R."/>
        </authorList>
    </citation>
    <scope>NUCLEOTIDE SEQUENCE [LARGE SCALE GENOMIC DNA]</scope>
    <source>
        <strain evidence="6 7">S46</strain>
    </source>
</reference>
<dbReference type="InterPro" id="IPR036907">
    <property type="entry name" value="5'-Nucleotdase_C_sf"/>
</dbReference>
<feature type="compositionally biased region" description="Acidic residues" evidence="3">
    <location>
        <begin position="541"/>
        <end position="554"/>
    </location>
</feature>
<dbReference type="Gene3D" id="3.60.21.10">
    <property type="match status" value="1"/>
</dbReference>
<dbReference type="PATRIC" id="fig|1229783.3.peg.1116"/>